<feature type="region of interest" description="Disordered" evidence="9">
    <location>
        <begin position="174"/>
        <end position="270"/>
    </location>
</feature>
<evidence type="ECO:0000256" key="9">
    <source>
        <dbReference type="SAM" id="MobiDB-lite"/>
    </source>
</evidence>
<feature type="compositionally biased region" description="Low complexity" evidence="9">
    <location>
        <begin position="447"/>
        <end position="460"/>
    </location>
</feature>
<dbReference type="Proteomes" id="UP000694424">
    <property type="component" value="Unplaced"/>
</dbReference>
<keyword evidence="3" id="KW-0597">Phosphoprotein</keyword>
<sequence length="501" mass="54088">MGRKKIQITRIMDERNRQVTFTKRKFGLMKKAYELSVLCDCEIALIIFNSSNKLFQYASTDMDKVLLKYTEYNEPHESRTNSDIVEALNKKEHRGCDSPDPDTSYVLTPHTEEKYKKINEEFDNMMRNHKIAPGLPAQNFSMSVTVPVSNPNTLTYSNPGSSLVSPSLAASSSLTDTTMLSPPQTTLHRNVSPGAPQRPPSTGNAGGMLGTTDLAVPNGAGTSPVGNGFVNSRASPSLLGTTGGGNGLGKVMPTKSPPPPGGGNLGMNNRKPDLRVVIPPSSKGMMPPLNTQRISSSQSTQPLATPVVSVTTPSLPPQGLVYSAMPTAYNTDYSLTSADLSALQGFNSPGMLSLGQVSAWQQHHLGPAALSSLVSGSQLSQGSNLSINTNQNINIKSEPISPPRDRVTPSGFPQQQQPPQQQQQQQPPPPPPQQQQQQQSRQEMGRSPVDSLSSSSSSYDGSDREDPRSDFHSPVVLGRPPNSEDRESPSVKRMRMDTWVT</sequence>
<dbReference type="PANTHER" id="PTHR11945:SF637">
    <property type="entry name" value="MYOCYTE-SPECIFIC ENHANCER FACTOR 2A"/>
    <property type="match status" value="1"/>
</dbReference>
<keyword evidence="5" id="KW-0238">DNA-binding</keyword>
<organism evidence="11 12">
    <name type="scientific">Apteryx owenii</name>
    <name type="common">Little spotted kiwi</name>
    <dbReference type="NCBI Taxonomy" id="8824"/>
    <lineage>
        <taxon>Eukaryota</taxon>
        <taxon>Metazoa</taxon>
        <taxon>Chordata</taxon>
        <taxon>Craniata</taxon>
        <taxon>Vertebrata</taxon>
        <taxon>Euteleostomi</taxon>
        <taxon>Archelosauria</taxon>
        <taxon>Archosauria</taxon>
        <taxon>Dinosauria</taxon>
        <taxon>Saurischia</taxon>
        <taxon>Theropoda</taxon>
        <taxon>Coelurosauria</taxon>
        <taxon>Aves</taxon>
        <taxon>Palaeognathae</taxon>
        <taxon>Apterygiformes</taxon>
        <taxon>Apterygidae</taxon>
        <taxon>Apteryx</taxon>
    </lineage>
</organism>
<dbReference type="InterPro" id="IPR036879">
    <property type="entry name" value="TF_MADSbox_sf"/>
</dbReference>
<dbReference type="PROSITE" id="PS00350">
    <property type="entry name" value="MADS_BOX_1"/>
    <property type="match status" value="1"/>
</dbReference>
<proteinExistence type="predicted"/>
<dbReference type="SUPFAM" id="SSF55455">
    <property type="entry name" value="SRF-like"/>
    <property type="match status" value="1"/>
</dbReference>
<evidence type="ECO:0000256" key="1">
    <source>
        <dbReference type="ARBA" id="ARBA00004123"/>
    </source>
</evidence>
<feature type="compositionally biased region" description="Low complexity" evidence="9">
    <location>
        <begin position="413"/>
        <end position="425"/>
    </location>
</feature>
<evidence type="ECO:0000256" key="4">
    <source>
        <dbReference type="ARBA" id="ARBA00023015"/>
    </source>
</evidence>
<dbReference type="CDD" id="cd00265">
    <property type="entry name" value="MADS_MEF2_like"/>
    <property type="match status" value="1"/>
</dbReference>
<reference evidence="11" key="1">
    <citation type="submission" date="2025-08" db="UniProtKB">
        <authorList>
            <consortium name="Ensembl"/>
        </authorList>
    </citation>
    <scope>IDENTIFICATION</scope>
</reference>
<dbReference type="Gene3D" id="3.40.1810.10">
    <property type="entry name" value="Transcription factor, MADS-box"/>
    <property type="match status" value="1"/>
</dbReference>
<evidence type="ECO:0000259" key="10">
    <source>
        <dbReference type="PROSITE" id="PS50066"/>
    </source>
</evidence>
<evidence type="ECO:0000313" key="11">
    <source>
        <dbReference type="Ensembl" id="ENSAOWP00000001349.1"/>
    </source>
</evidence>
<dbReference type="PANTHER" id="PTHR11945">
    <property type="entry name" value="MADS BOX PROTEIN"/>
    <property type="match status" value="1"/>
</dbReference>
<keyword evidence="12" id="KW-1185">Reference proteome</keyword>
<dbReference type="PROSITE" id="PS50066">
    <property type="entry name" value="MADS_BOX_2"/>
    <property type="match status" value="1"/>
</dbReference>
<keyword evidence="7" id="KW-0804">Transcription</keyword>
<keyword evidence="6" id="KW-0010">Activator</keyword>
<feature type="region of interest" description="Disordered" evidence="9">
    <location>
        <begin position="379"/>
        <end position="501"/>
    </location>
</feature>
<evidence type="ECO:0000256" key="2">
    <source>
        <dbReference type="ARBA" id="ARBA00022473"/>
    </source>
</evidence>
<dbReference type="Pfam" id="PF12347">
    <property type="entry name" value="HJURP_C"/>
    <property type="match status" value="1"/>
</dbReference>
<evidence type="ECO:0000256" key="5">
    <source>
        <dbReference type="ARBA" id="ARBA00023125"/>
    </source>
</evidence>
<dbReference type="Pfam" id="PF00319">
    <property type="entry name" value="SRF-TF"/>
    <property type="match status" value="1"/>
</dbReference>
<dbReference type="GO" id="GO:0030154">
    <property type="term" value="P:cell differentiation"/>
    <property type="evidence" value="ECO:0007669"/>
    <property type="project" value="TreeGrafter"/>
</dbReference>
<dbReference type="GO" id="GO:0042826">
    <property type="term" value="F:histone deacetylase binding"/>
    <property type="evidence" value="ECO:0007669"/>
    <property type="project" value="TreeGrafter"/>
</dbReference>
<dbReference type="GO" id="GO:0045944">
    <property type="term" value="P:positive regulation of transcription by RNA polymerase II"/>
    <property type="evidence" value="ECO:0007669"/>
    <property type="project" value="InterPro"/>
</dbReference>
<dbReference type="PRINTS" id="PR00404">
    <property type="entry name" value="MADSDOMAIN"/>
</dbReference>
<feature type="domain" description="MADS-box" evidence="10">
    <location>
        <begin position="1"/>
        <end position="61"/>
    </location>
</feature>
<comment type="subcellular location">
    <subcellularLocation>
        <location evidence="1">Nucleus</location>
    </subcellularLocation>
</comment>
<evidence type="ECO:0000256" key="7">
    <source>
        <dbReference type="ARBA" id="ARBA00023163"/>
    </source>
</evidence>
<keyword evidence="4" id="KW-0805">Transcription regulation</keyword>
<dbReference type="SMART" id="SM00432">
    <property type="entry name" value="MADS"/>
    <property type="match status" value="1"/>
</dbReference>
<keyword evidence="8" id="KW-0539">Nucleus</keyword>
<dbReference type="InterPro" id="IPR033896">
    <property type="entry name" value="MEF2-like_N"/>
</dbReference>
<evidence type="ECO:0000256" key="3">
    <source>
        <dbReference type="ARBA" id="ARBA00022553"/>
    </source>
</evidence>
<feature type="compositionally biased region" description="Basic and acidic residues" evidence="9">
    <location>
        <begin position="482"/>
        <end position="501"/>
    </location>
</feature>
<feature type="compositionally biased region" description="Low complexity" evidence="9">
    <location>
        <begin position="174"/>
        <end position="183"/>
    </location>
</feature>
<name>A0A8B9S3E2_APTOW</name>
<reference evidence="11" key="2">
    <citation type="submission" date="2025-09" db="UniProtKB">
        <authorList>
            <consortium name="Ensembl"/>
        </authorList>
    </citation>
    <scope>IDENTIFICATION</scope>
</reference>
<dbReference type="FunFam" id="3.40.1810.10:FF:000001">
    <property type="entry name" value="Myocyte-specific enhancer factor 2A homolog"/>
    <property type="match status" value="1"/>
</dbReference>
<accession>A0A8B9S3E2</accession>
<dbReference type="InterPro" id="IPR022102">
    <property type="entry name" value="HJURP_C"/>
</dbReference>
<dbReference type="GO" id="GO:0005634">
    <property type="term" value="C:nucleus"/>
    <property type="evidence" value="ECO:0007669"/>
    <property type="project" value="UniProtKB-SubCell"/>
</dbReference>
<dbReference type="GO" id="GO:0046983">
    <property type="term" value="F:protein dimerization activity"/>
    <property type="evidence" value="ECO:0007669"/>
    <property type="project" value="InterPro"/>
</dbReference>
<evidence type="ECO:0000256" key="8">
    <source>
        <dbReference type="ARBA" id="ARBA00023242"/>
    </source>
</evidence>
<evidence type="ECO:0000256" key="6">
    <source>
        <dbReference type="ARBA" id="ARBA00023159"/>
    </source>
</evidence>
<evidence type="ECO:0000313" key="12">
    <source>
        <dbReference type="Proteomes" id="UP000694424"/>
    </source>
</evidence>
<dbReference type="GO" id="GO:0000981">
    <property type="term" value="F:DNA-binding transcription factor activity, RNA polymerase II-specific"/>
    <property type="evidence" value="ECO:0007669"/>
    <property type="project" value="TreeGrafter"/>
</dbReference>
<feature type="compositionally biased region" description="Basic and acidic residues" evidence="9">
    <location>
        <begin position="461"/>
        <end position="471"/>
    </location>
</feature>
<dbReference type="GO" id="GO:0000978">
    <property type="term" value="F:RNA polymerase II cis-regulatory region sequence-specific DNA binding"/>
    <property type="evidence" value="ECO:0007669"/>
    <property type="project" value="TreeGrafter"/>
</dbReference>
<dbReference type="Ensembl" id="ENSAOWT00000001535.1">
    <property type="protein sequence ID" value="ENSAOWP00000001349.1"/>
    <property type="gene ID" value="ENSAOWG00000000905.1"/>
</dbReference>
<protein>
    <submittedName>
        <fullName evidence="11">Myocyte enhancer factor 2A</fullName>
    </submittedName>
</protein>
<keyword evidence="2" id="KW-0217">Developmental protein</keyword>
<dbReference type="AlphaFoldDB" id="A0A8B9S3E2"/>
<feature type="compositionally biased region" description="Polar residues" evidence="9">
    <location>
        <begin position="220"/>
        <end position="235"/>
    </location>
</feature>
<dbReference type="InterPro" id="IPR002100">
    <property type="entry name" value="TF_MADSbox"/>
</dbReference>